<evidence type="ECO:0000259" key="9">
    <source>
        <dbReference type="PROSITE" id="PS50089"/>
    </source>
</evidence>
<dbReference type="GO" id="GO:0045127">
    <property type="term" value="F:N-acetylglucosamine kinase activity"/>
    <property type="evidence" value="ECO:0007669"/>
    <property type="project" value="UniProtKB-EC"/>
</dbReference>
<keyword evidence="5 8" id="KW-0863">Zinc-finger</keyword>
<dbReference type="Proteomes" id="UP000280834">
    <property type="component" value="Unassembled WGS sequence"/>
</dbReference>
<dbReference type="InterPro" id="IPR039758">
    <property type="entry name" value="NAGK-like"/>
</dbReference>
<accession>A0A0R3QTL0</accession>
<comment type="similarity">
    <text evidence="1">Belongs to the eukaryotic-type N-acetylglucosamine kinase family.</text>
</comment>
<dbReference type="AlphaFoldDB" id="A0A0R3QTL0"/>
<dbReference type="Pfam" id="PF01869">
    <property type="entry name" value="BcrAD_BadFG"/>
    <property type="match status" value="1"/>
</dbReference>
<dbReference type="WBParaSite" id="BTMF_0001106201-mRNA-1">
    <property type="protein sequence ID" value="BTMF_0001106201-mRNA-1"/>
    <property type="gene ID" value="BTMF_0001106201"/>
</dbReference>
<proteinExistence type="inferred from homology"/>
<dbReference type="PANTHER" id="PTHR12862">
    <property type="entry name" value="BADF TYPE ATPASE DOMAIN-CONTAINING PROTEIN"/>
    <property type="match status" value="1"/>
</dbReference>
<dbReference type="SUPFAM" id="SSF57850">
    <property type="entry name" value="RING/U-box"/>
    <property type="match status" value="1"/>
</dbReference>
<dbReference type="InterPro" id="IPR001841">
    <property type="entry name" value="Znf_RING"/>
</dbReference>
<keyword evidence="6" id="KW-0862">Zinc</keyword>
<evidence type="ECO:0000256" key="7">
    <source>
        <dbReference type="ARBA" id="ARBA00031123"/>
    </source>
</evidence>
<dbReference type="Gene3D" id="3.30.420.40">
    <property type="match status" value="1"/>
</dbReference>
<feature type="domain" description="RING-type" evidence="9">
    <location>
        <begin position="370"/>
        <end position="417"/>
    </location>
</feature>
<evidence type="ECO:0000256" key="2">
    <source>
        <dbReference type="ARBA" id="ARBA00012122"/>
    </source>
</evidence>
<evidence type="ECO:0000256" key="4">
    <source>
        <dbReference type="ARBA" id="ARBA00022723"/>
    </source>
</evidence>
<dbReference type="STRING" id="42155.A0A0R3QTL0"/>
<dbReference type="Pfam" id="PF14634">
    <property type="entry name" value="zf-RING_5"/>
    <property type="match status" value="1"/>
</dbReference>
<dbReference type="InterPro" id="IPR043129">
    <property type="entry name" value="ATPase_NBD"/>
</dbReference>
<dbReference type="GO" id="GO:0008270">
    <property type="term" value="F:zinc ion binding"/>
    <property type="evidence" value="ECO:0007669"/>
    <property type="project" value="UniProtKB-KW"/>
</dbReference>
<dbReference type="InterPro" id="IPR002731">
    <property type="entry name" value="ATPase_BadF"/>
</dbReference>
<evidence type="ECO:0000256" key="3">
    <source>
        <dbReference type="ARBA" id="ARBA00014974"/>
    </source>
</evidence>
<evidence type="ECO:0000256" key="6">
    <source>
        <dbReference type="ARBA" id="ARBA00022833"/>
    </source>
</evidence>
<evidence type="ECO:0000256" key="5">
    <source>
        <dbReference type="ARBA" id="ARBA00022771"/>
    </source>
</evidence>
<evidence type="ECO:0000313" key="11">
    <source>
        <dbReference type="Proteomes" id="UP000280834"/>
    </source>
</evidence>
<evidence type="ECO:0000313" key="12">
    <source>
        <dbReference type="WBParaSite" id="BTMF_0001106201-mRNA-1"/>
    </source>
</evidence>
<keyword evidence="4" id="KW-0479">Metal-binding</keyword>
<reference evidence="10 11" key="2">
    <citation type="submission" date="2018-11" db="EMBL/GenBank/DDBJ databases">
        <authorList>
            <consortium name="Pathogen Informatics"/>
        </authorList>
    </citation>
    <scope>NUCLEOTIDE SEQUENCE [LARGE SCALE GENOMIC DNA]</scope>
</reference>
<dbReference type="PROSITE" id="PS00518">
    <property type="entry name" value="ZF_RING_1"/>
    <property type="match status" value="1"/>
</dbReference>
<evidence type="ECO:0000256" key="1">
    <source>
        <dbReference type="ARBA" id="ARBA00006198"/>
    </source>
</evidence>
<dbReference type="Gene3D" id="3.30.40.10">
    <property type="entry name" value="Zinc/RING finger domain, C3HC4 (zinc finger)"/>
    <property type="match status" value="1"/>
</dbReference>
<dbReference type="SUPFAM" id="SSF53067">
    <property type="entry name" value="Actin-like ATPase domain"/>
    <property type="match status" value="2"/>
</dbReference>
<dbReference type="InterPro" id="IPR017907">
    <property type="entry name" value="Znf_RING_CS"/>
</dbReference>
<sequence>MEASRIFAGIEGGATQSRLLFIDEAGKRYGEWSRTGLNCCLDGFDVVADRIAKWIQMAKKEVGIVGPLAAVVSVFNHIKGMGLSGAEDEKSNQRLINFLKDQHGDIAVEFSLSSDAVVAAAASFQNGGAVIVAGTGSACRLLKADSSVYGVGGWGHQIGDGGSAFWIARRLIQCIFDEEDGLHPSPHSISKTKRLFLEFFDLSDKAGILDILYTNFDKSRIASFAAHVAKEANDDPLVRLVFRDAGEQLGLHVRAISRNFDEVGLYSCLSSSEMLHNAPLLLIGSVWRSWELLKDGFVHGLKSNGSRIGKVTLYTLLETPALGAALLAARKIGKKVACEQRTAILEQNLILFHEMSDNDDAIPGQRWIMCNVCCRSASISSPNIAFFLTKCGHIFCNKCLIGIASSQDVAHVCLYCKKKITICKISRDMPETVRSYFRCPRELLTDSMVEVMQVIKFQTMHAAYLMKRFNIMRTNYEKLRRFCCEVLHKKTILERELMNKVGLPQHNNISVNDMNTPLLQLNTSAEKLHSMHNMEASKTSIISESISKSGTESSIIENSTCSLNVTDVEVVDMAKISVKNSVALRIS</sequence>
<evidence type="ECO:0000313" key="10">
    <source>
        <dbReference type="EMBL" id="VDO30603.1"/>
    </source>
</evidence>
<dbReference type="PANTHER" id="PTHR12862:SF0">
    <property type="entry name" value="N-ACETYL-D-GLUCOSAMINE KINASE"/>
    <property type="match status" value="1"/>
</dbReference>
<evidence type="ECO:0000256" key="8">
    <source>
        <dbReference type="PROSITE-ProRule" id="PRU00175"/>
    </source>
</evidence>
<dbReference type="EMBL" id="UZAG01016760">
    <property type="protein sequence ID" value="VDO30603.1"/>
    <property type="molecule type" value="Genomic_DNA"/>
</dbReference>
<protein>
    <recommendedName>
        <fullName evidence="3">N-acetyl-D-glucosamine kinase</fullName>
        <ecNumber evidence="2">2.7.1.59</ecNumber>
    </recommendedName>
    <alternativeName>
        <fullName evidence="7">GlcNAc kinase</fullName>
    </alternativeName>
</protein>
<gene>
    <name evidence="10" type="ORF">BTMF_LOCUS9096</name>
</gene>
<dbReference type="PROSITE" id="PS50089">
    <property type="entry name" value="ZF_RING_2"/>
    <property type="match status" value="1"/>
</dbReference>
<name>A0A0R3QTL0_9BILA</name>
<organism evidence="12">
    <name type="scientific">Brugia timori</name>
    <dbReference type="NCBI Taxonomy" id="42155"/>
    <lineage>
        <taxon>Eukaryota</taxon>
        <taxon>Metazoa</taxon>
        <taxon>Ecdysozoa</taxon>
        <taxon>Nematoda</taxon>
        <taxon>Chromadorea</taxon>
        <taxon>Rhabditida</taxon>
        <taxon>Spirurina</taxon>
        <taxon>Spiruromorpha</taxon>
        <taxon>Filarioidea</taxon>
        <taxon>Onchocercidae</taxon>
        <taxon>Brugia</taxon>
    </lineage>
</organism>
<keyword evidence="11" id="KW-1185">Reference proteome</keyword>
<reference evidence="12" key="1">
    <citation type="submission" date="2017-02" db="UniProtKB">
        <authorList>
            <consortium name="WormBaseParasite"/>
        </authorList>
    </citation>
    <scope>IDENTIFICATION</scope>
</reference>
<dbReference type="EC" id="2.7.1.59" evidence="2"/>
<dbReference type="InterPro" id="IPR013083">
    <property type="entry name" value="Znf_RING/FYVE/PHD"/>
</dbReference>